<dbReference type="EMBL" id="DVLT01000004">
    <property type="protein sequence ID" value="HIU01779.1"/>
    <property type="molecule type" value="Genomic_DNA"/>
</dbReference>
<reference evidence="1" key="2">
    <citation type="journal article" date="2021" name="PeerJ">
        <title>Extensive microbial diversity within the chicken gut microbiome revealed by metagenomics and culture.</title>
        <authorList>
            <person name="Gilroy R."/>
            <person name="Ravi A."/>
            <person name="Getino M."/>
            <person name="Pursley I."/>
            <person name="Horton D.L."/>
            <person name="Alikhan N.F."/>
            <person name="Baker D."/>
            <person name="Gharbi K."/>
            <person name="Hall N."/>
            <person name="Watson M."/>
            <person name="Adriaenssens E.M."/>
            <person name="Foster-Nyarko E."/>
            <person name="Jarju S."/>
            <person name="Secka A."/>
            <person name="Antonio M."/>
            <person name="Oren A."/>
            <person name="Chaudhuri R.R."/>
            <person name="La Ragione R."/>
            <person name="Hildebrand F."/>
            <person name="Pallen M.J."/>
        </authorList>
    </citation>
    <scope>NUCLEOTIDE SEQUENCE</scope>
    <source>
        <strain evidence="1">CHK187-14744</strain>
    </source>
</reference>
<protein>
    <submittedName>
        <fullName evidence="1">DUF4860 domain-containing protein</fullName>
    </submittedName>
</protein>
<reference evidence="1" key="1">
    <citation type="submission" date="2020-10" db="EMBL/GenBank/DDBJ databases">
        <authorList>
            <person name="Gilroy R."/>
        </authorList>
    </citation>
    <scope>NUCLEOTIDE SEQUENCE</scope>
    <source>
        <strain evidence="1">CHK187-14744</strain>
    </source>
</reference>
<name>A0A9D1HF65_9FIRM</name>
<sequence>MKFRTSREHLCELLFIFALFFVFAVCAVTVLLVSASSYESTVRRTGENYDIRTTLTYLSQKIRQNDEYGAIHAGTFEDYPALILHQKTENSSYTTYIYLMDGQLKELVALDGSNAAPESGQTILENTSVSIEETDSGLIRFTLTDSNGISYELTVSPKSSEGSDPDV</sequence>
<evidence type="ECO:0000313" key="1">
    <source>
        <dbReference type="EMBL" id="HIU01779.1"/>
    </source>
</evidence>
<evidence type="ECO:0000313" key="2">
    <source>
        <dbReference type="Proteomes" id="UP000824164"/>
    </source>
</evidence>
<gene>
    <name evidence="1" type="ORF">IAB63_00820</name>
</gene>
<accession>A0A9D1HF65</accession>
<organism evidence="1 2">
    <name type="scientific">Candidatus Onthocola gallistercoris</name>
    <dbReference type="NCBI Taxonomy" id="2840876"/>
    <lineage>
        <taxon>Bacteria</taxon>
        <taxon>Bacillati</taxon>
        <taxon>Bacillota</taxon>
        <taxon>Bacilli</taxon>
        <taxon>Candidatus Onthocola</taxon>
    </lineage>
</organism>
<dbReference type="AlphaFoldDB" id="A0A9D1HF65"/>
<dbReference type="InterPro" id="IPR032340">
    <property type="entry name" value="DUF4860"/>
</dbReference>
<dbReference type="Pfam" id="PF16152">
    <property type="entry name" value="DUF4860"/>
    <property type="match status" value="1"/>
</dbReference>
<proteinExistence type="predicted"/>
<comment type="caution">
    <text evidence="1">The sequence shown here is derived from an EMBL/GenBank/DDBJ whole genome shotgun (WGS) entry which is preliminary data.</text>
</comment>
<dbReference type="Proteomes" id="UP000824164">
    <property type="component" value="Unassembled WGS sequence"/>
</dbReference>